<dbReference type="OrthoDB" id="3482507at2"/>
<dbReference type="HOGENOM" id="CLU_085079_2_0_11"/>
<evidence type="ECO:0000313" key="2">
    <source>
        <dbReference type="EMBL" id="ACY96550.1"/>
    </source>
</evidence>
<protein>
    <recommendedName>
        <fullName evidence="4">Guanylate cyclase domain-containing protein</fullName>
    </recommendedName>
</protein>
<evidence type="ECO:0000256" key="1">
    <source>
        <dbReference type="SAM" id="MobiDB-lite"/>
    </source>
</evidence>
<reference evidence="2 3" key="1">
    <citation type="journal article" date="2011" name="Stand. Genomic Sci.">
        <title>Complete genome sequence of Thermomonospora curvata type strain (B9).</title>
        <authorList>
            <person name="Chertkov O."/>
            <person name="Sikorski J."/>
            <person name="Nolan M."/>
            <person name="Lapidus A."/>
            <person name="Lucas S."/>
            <person name="Del Rio T.G."/>
            <person name="Tice H."/>
            <person name="Cheng J.F."/>
            <person name="Goodwin L."/>
            <person name="Pitluck S."/>
            <person name="Liolios K."/>
            <person name="Ivanova N."/>
            <person name="Mavromatis K."/>
            <person name="Mikhailova N."/>
            <person name="Ovchinnikova G."/>
            <person name="Pati A."/>
            <person name="Chen A."/>
            <person name="Palaniappan K."/>
            <person name="Djao O.D."/>
            <person name="Land M."/>
            <person name="Hauser L."/>
            <person name="Chang Y.J."/>
            <person name="Jeffries C.D."/>
            <person name="Brettin T."/>
            <person name="Han C."/>
            <person name="Detter J.C."/>
            <person name="Rohde M."/>
            <person name="Goker M."/>
            <person name="Woyke T."/>
            <person name="Bristow J."/>
            <person name="Eisen J.A."/>
            <person name="Markowitz V."/>
            <person name="Hugenholtz P."/>
            <person name="Klenk H.P."/>
            <person name="Kyrpides N.C."/>
        </authorList>
    </citation>
    <scope>NUCLEOTIDE SEQUENCE [LARGE SCALE GENOMIC DNA]</scope>
    <source>
        <strain evidence="3">ATCC 19995 / DSM 43183 / JCM 3096 / KCTC 9072 / NBRC 15933 / NCIMB 10081 / Henssen B9</strain>
    </source>
</reference>
<dbReference type="eggNOG" id="COG2114">
    <property type="taxonomic scope" value="Bacteria"/>
</dbReference>
<dbReference type="AlphaFoldDB" id="D1A7G1"/>
<dbReference type="EMBL" id="CP001738">
    <property type="protein sequence ID" value="ACY96550.1"/>
    <property type="molecule type" value="Genomic_DNA"/>
</dbReference>
<gene>
    <name evidence="2" type="ordered locus">Tcur_0964</name>
</gene>
<keyword evidence="3" id="KW-1185">Reference proteome</keyword>
<proteinExistence type="predicted"/>
<sequence length="231" mass="25680">MSISRHDQPPVLQTVRPPDPAPAWTAAPAEPVTWITSPLAVAVPLMAVDIAAFGDPMRDGDAQAHLRRTLYEHLAESFALTQVPWQECYLEDRGDGAVIVAPAQVDPAYLLDPFAHHMTALLRRSNRLASRAGRLRLRVAVHTGRVRHDGRGLLGHDLIHLFRMLEAAAFKRALDACDADMGMIVSDPLYADTRARGGLFNPDAYRPLELRHKRTRTRGWLWLPPAFRPAG</sequence>
<evidence type="ECO:0000313" key="3">
    <source>
        <dbReference type="Proteomes" id="UP000001918"/>
    </source>
</evidence>
<dbReference type="RefSeq" id="WP_012851334.1">
    <property type="nucleotide sequence ID" value="NC_013510.1"/>
</dbReference>
<dbReference type="KEGG" id="tcu:Tcur_0964"/>
<dbReference type="STRING" id="471852.Tcur_0964"/>
<accession>D1A7G1</accession>
<feature type="region of interest" description="Disordered" evidence="1">
    <location>
        <begin position="1"/>
        <end position="23"/>
    </location>
</feature>
<organism evidence="2 3">
    <name type="scientific">Thermomonospora curvata (strain ATCC 19995 / DSM 43183 / JCM 3096 / KCTC 9072 / NBRC 15933 / NCIMB 10081 / Henssen B9)</name>
    <dbReference type="NCBI Taxonomy" id="471852"/>
    <lineage>
        <taxon>Bacteria</taxon>
        <taxon>Bacillati</taxon>
        <taxon>Actinomycetota</taxon>
        <taxon>Actinomycetes</taxon>
        <taxon>Streptosporangiales</taxon>
        <taxon>Thermomonosporaceae</taxon>
        <taxon>Thermomonospora</taxon>
    </lineage>
</organism>
<name>D1A7G1_THECD</name>
<dbReference type="Proteomes" id="UP000001918">
    <property type="component" value="Chromosome"/>
</dbReference>
<evidence type="ECO:0008006" key="4">
    <source>
        <dbReference type="Google" id="ProtNLM"/>
    </source>
</evidence>